<reference evidence="2" key="1">
    <citation type="submission" date="2022-10" db="EMBL/GenBank/DDBJ databases">
        <title>Genome sequences of endogenous nimaviruses in decapod crustaceans.</title>
        <authorList>
            <person name="Kawato S."/>
            <person name="Nozaki R."/>
            <person name="Kondo H."/>
            <person name="Hirono I."/>
        </authorList>
    </citation>
    <scope>NUCLEOTIDE SEQUENCE</scope>
    <source>
        <strain evidence="2">Ube2021</strain>
    </source>
</reference>
<feature type="region of interest" description="Disordered" evidence="1">
    <location>
        <begin position="294"/>
        <end position="319"/>
    </location>
</feature>
<sequence>MTNFLPSAENIIASLRQYLSKSLDEKDRQLTEKNINNAKYWINNTYNNRYYRQQLKKLNNNLWLLKKKYSSNNTQIDDFNHREINCKVDKDKRYEYNKKNRFHKNRKTQQFLDLDENTNNNKGKQKTFMKNENYINSHFYKGLKYYTNINDNNTNIKRQLIIKRNDNNHRYPHKNVYPYKKLYSNNNYINYNGKQWNAKTRDDNYLQDKMSYFFYYNNNRSSNRGNQWISKEIYNNEIPYKTIHNNKKYKGKEWSFRRDYVYPQKKNKQSQYFDNDNIKKKNKGVYFYKNLKYDHKSGNSNNNKSDKGQELNGNKNDTLNKTINKHKKHIGVDDDDSNNISQKKTYYKKHIYNKRKINTNSLILDELNCDKKNENITISRQKQKKVNKFTDNAINNKSDILVTNYDICIKDSNLPHNAINEIKNDKNYNFINIIQNTHISIDEDKICELVILMQKLYII</sequence>
<name>A0A9C7C934_9VIRU</name>
<evidence type="ECO:0000313" key="2">
    <source>
        <dbReference type="EMBL" id="BDT62951.1"/>
    </source>
</evidence>
<evidence type="ECO:0000256" key="1">
    <source>
        <dbReference type="SAM" id="MobiDB-lite"/>
    </source>
</evidence>
<accession>A0A9C7C934</accession>
<organism evidence="2">
    <name type="scientific">Trachysalambria curvirostris majanivirus</name>
    <dbReference type="NCBI Taxonomy" id="2984281"/>
    <lineage>
        <taxon>Viruses</taxon>
        <taxon>Viruses incertae sedis</taxon>
        <taxon>Naldaviricetes</taxon>
        <taxon>Nimaviridae</taxon>
    </lineage>
</organism>
<dbReference type="EMBL" id="LC738879">
    <property type="protein sequence ID" value="BDT62951.1"/>
    <property type="molecule type" value="Genomic_DNA"/>
</dbReference>
<protein>
    <submittedName>
        <fullName evidence="2">Uncharacterized protein</fullName>
    </submittedName>
</protein>
<proteinExistence type="predicted"/>